<protein>
    <submittedName>
        <fullName evidence="1">Cytochrome P450</fullName>
    </submittedName>
</protein>
<reference evidence="1 2" key="1">
    <citation type="journal article" date="2012" name="BMC Genomics">
        <title>Tools to kill: Genome of one of the most destructive plant pathogenic fungi Macrophomina phaseolina.</title>
        <authorList>
            <person name="Islam M.S."/>
            <person name="Haque M.S."/>
            <person name="Islam M.M."/>
            <person name="Emdad E.M."/>
            <person name="Halim A."/>
            <person name="Hossen Q.M.M."/>
            <person name="Hossain M.Z."/>
            <person name="Ahmed B."/>
            <person name="Rahim S."/>
            <person name="Rahman M.S."/>
            <person name="Alam M.M."/>
            <person name="Hou S."/>
            <person name="Wan X."/>
            <person name="Saito J.A."/>
            <person name="Alam M."/>
        </authorList>
    </citation>
    <scope>NUCLEOTIDE SEQUENCE [LARGE SCALE GENOMIC DNA]</scope>
    <source>
        <strain evidence="1 2">MS6</strain>
    </source>
</reference>
<evidence type="ECO:0000313" key="1">
    <source>
        <dbReference type="EMBL" id="EKG16248.1"/>
    </source>
</evidence>
<sequence>MRKATAVKHKFISGRVEEAVKSIESGEESVGTMQKKRQSTYLELAKANISYLDAVVDEVLRLANTIAVGVYVGPQDTAVLGHRIPKATDVLLMG</sequence>
<gene>
    <name evidence="1" type="ORF">MPH_06561</name>
</gene>
<dbReference type="Proteomes" id="UP000007129">
    <property type="component" value="Unassembled WGS sequence"/>
</dbReference>
<comment type="caution">
    <text evidence="1">The sequence shown here is derived from an EMBL/GenBank/DDBJ whole genome shotgun (WGS) entry which is preliminary data.</text>
</comment>
<organism evidence="1 2">
    <name type="scientific">Macrophomina phaseolina (strain MS6)</name>
    <name type="common">Charcoal rot fungus</name>
    <dbReference type="NCBI Taxonomy" id="1126212"/>
    <lineage>
        <taxon>Eukaryota</taxon>
        <taxon>Fungi</taxon>
        <taxon>Dikarya</taxon>
        <taxon>Ascomycota</taxon>
        <taxon>Pezizomycotina</taxon>
        <taxon>Dothideomycetes</taxon>
        <taxon>Dothideomycetes incertae sedis</taxon>
        <taxon>Botryosphaeriales</taxon>
        <taxon>Botryosphaeriaceae</taxon>
        <taxon>Macrophomina</taxon>
    </lineage>
</organism>
<dbReference type="SUPFAM" id="SSF48264">
    <property type="entry name" value="Cytochrome P450"/>
    <property type="match status" value="1"/>
</dbReference>
<dbReference type="HOGENOM" id="CLU_2386597_0_0_1"/>
<dbReference type="InterPro" id="IPR001128">
    <property type="entry name" value="Cyt_P450"/>
</dbReference>
<dbReference type="GO" id="GO:0020037">
    <property type="term" value="F:heme binding"/>
    <property type="evidence" value="ECO:0007669"/>
    <property type="project" value="InterPro"/>
</dbReference>
<dbReference type="GO" id="GO:0005506">
    <property type="term" value="F:iron ion binding"/>
    <property type="evidence" value="ECO:0007669"/>
    <property type="project" value="InterPro"/>
</dbReference>
<dbReference type="GO" id="GO:0004497">
    <property type="term" value="F:monooxygenase activity"/>
    <property type="evidence" value="ECO:0007669"/>
    <property type="project" value="InterPro"/>
</dbReference>
<evidence type="ECO:0000313" key="2">
    <source>
        <dbReference type="Proteomes" id="UP000007129"/>
    </source>
</evidence>
<dbReference type="InParanoid" id="K2RNF5"/>
<dbReference type="EMBL" id="AHHD01000283">
    <property type="protein sequence ID" value="EKG16248.1"/>
    <property type="molecule type" value="Genomic_DNA"/>
</dbReference>
<dbReference type="GO" id="GO:0016705">
    <property type="term" value="F:oxidoreductase activity, acting on paired donors, with incorporation or reduction of molecular oxygen"/>
    <property type="evidence" value="ECO:0007669"/>
    <property type="project" value="InterPro"/>
</dbReference>
<dbReference type="InterPro" id="IPR036396">
    <property type="entry name" value="Cyt_P450_sf"/>
</dbReference>
<dbReference type="AlphaFoldDB" id="K2RNF5"/>
<dbReference type="VEuPathDB" id="FungiDB:MPH_06561"/>
<dbReference type="Gene3D" id="1.10.630.10">
    <property type="entry name" value="Cytochrome P450"/>
    <property type="match status" value="1"/>
</dbReference>
<proteinExistence type="predicted"/>
<dbReference type="OrthoDB" id="1470350at2759"/>
<accession>K2RNF5</accession>
<name>K2RNF5_MACPH</name>
<dbReference type="Pfam" id="PF00067">
    <property type="entry name" value="p450"/>
    <property type="match status" value="1"/>
</dbReference>
<dbReference type="STRING" id="1126212.K2RNF5"/>